<dbReference type="EMBL" id="JAPZBT010000002">
    <property type="protein sequence ID" value="KAJ5372722.1"/>
    <property type="molecule type" value="Genomic_DNA"/>
</dbReference>
<reference evidence="1" key="1">
    <citation type="submission" date="2022-12" db="EMBL/GenBank/DDBJ databases">
        <authorList>
            <person name="Petersen C."/>
        </authorList>
    </citation>
    <scope>NUCLEOTIDE SEQUENCE</scope>
    <source>
        <strain evidence="1">IBT 3081</strain>
    </source>
</reference>
<sequence length="126" mass="14454">MLGGLLSPSNVLEVRVVPSPRRHKLPTNQQLPSISDEHLETLTATRSQADRRAAARTENFEEAFAILQAVQHILGRPNQNYMLMENTLHALESRMRTLVQELCNLRMEEILDSHIEQVIWEETTDI</sequence>
<dbReference type="AlphaFoldDB" id="A0A9W9S6W4"/>
<name>A0A9W9S6W4_9EURO</name>
<dbReference type="RefSeq" id="XP_056578708.1">
    <property type="nucleotide sequence ID" value="XM_056722458.1"/>
</dbReference>
<dbReference type="Proteomes" id="UP001147752">
    <property type="component" value="Unassembled WGS sequence"/>
</dbReference>
<gene>
    <name evidence="1" type="ORF">N7517_004728</name>
</gene>
<keyword evidence="2" id="KW-1185">Reference proteome</keyword>
<organism evidence="1 2">
    <name type="scientific">Penicillium concentricum</name>
    <dbReference type="NCBI Taxonomy" id="293559"/>
    <lineage>
        <taxon>Eukaryota</taxon>
        <taxon>Fungi</taxon>
        <taxon>Dikarya</taxon>
        <taxon>Ascomycota</taxon>
        <taxon>Pezizomycotina</taxon>
        <taxon>Eurotiomycetes</taxon>
        <taxon>Eurotiomycetidae</taxon>
        <taxon>Eurotiales</taxon>
        <taxon>Aspergillaceae</taxon>
        <taxon>Penicillium</taxon>
    </lineage>
</organism>
<evidence type="ECO:0000313" key="1">
    <source>
        <dbReference type="EMBL" id="KAJ5372722.1"/>
    </source>
</evidence>
<proteinExistence type="predicted"/>
<accession>A0A9W9S6W4</accession>
<comment type="caution">
    <text evidence="1">The sequence shown here is derived from an EMBL/GenBank/DDBJ whole genome shotgun (WGS) entry which is preliminary data.</text>
</comment>
<dbReference type="GeneID" id="81461641"/>
<evidence type="ECO:0000313" key="2">
    <source>
        <dbReference type="Proteomes" id="UP001147752"/>
    </source>
</evidence>
<reference evidence="1" key="2">
    <citation type="journal article" date="2023" name="IMA Fungus">
        <title>Comparative genomic study of the Penicillium genus elucidates a diverse pangenome and 15 lateral gene transfer events.</title>
        <authorList>
            <person name="Petersen C."/>
            <person name="Sorensen T."/>
            <person name="Nielsen M.R."/>
            <person name="Sondergaard T.E."/>
            <person name="Sorensen J.L."/>
            <person name="Fitzpatrick D.A."/>
            <person name="Frisvad J.C."/>
            <person name="Nielsen K.L."/>
        </authorList>
    </citation>
    <scope>NUCLEOTIDE SEQUENCE</scope>
    <source>
        <strain evidence="1">IBT 3081</strain>
    </source>
</reference>
<protein>
    <submittedName>
        <fullName evidence="1">Uncharacterized protein</fullName>
    </submittedName>
</protein>